<evidence type="ECO:0000256" key="1">
    <source>
        <dbReference type="SAM" id="MobiDB-lite"/>
    </source>
</evidence>
<proteinExistence type="predicted"/>
<keyword evidence="3" id="KW-1185">Reference proteome</keyword>
<feature type="compositionally biased region" description="Basic and acidic residues" evidence="1">
    <location>
        <begin position="43"/>
        <end position="60"/>
    </location>
</feature>
<sequence>MESTGCWHKTALFGRFLEHQTNSVSNTKLIIYIFGLRAIKESHTWHPPSKKEQRHEERSGGGHFRISRNCTGEETKLQRPPPAKPGQSTSIGNR</sequence>
<protein>
    <submittedName>
        <fullName evidence="2">Uncharacterized protein</fullName>
    </submittedName>
</protein>
<evidence type="ECO:0000313" key="3">
    <source>
        <dbReference type="Proteomes" id="UP001279734"/>
    </source>
</evidence>
<name>A0AAD3TM92_NEPGR</name>
<accession>A0AAD3TM92</accession>
<dbReference type="AlphaFoldDB" id="A0AAD3TM92"/>
<organism evidence="2 3">
    <name type="scientific">Nepenthes gracilis</name>
    <name type="common">Slender pitcher plant</name>
    <dbReference type="NCBI Taxonomy" id="150966"/>
    <lineage>
        <taxon>Eukaryota</taxon>
        <taxon>Viridiplantae</taxon>
        <taxon>Streptophyta</taxon>
        <taxon>Embryophyta</taxon>
        <taxon>Tracheophyta</taxon>
        <taxon>Spermatophyta</taxon>
        <taxon>Magnoliopsida</taxon>
        <taxon>eudicotyledons</taxon>
        <taxon>Gunneridae</taxon>
        <taxon>Pentapetalae</taxon>
        <taxon>Caryophyllales</taxon>
        <taxon>Nepenthaceae</taxon>
        <taxon>Nepenthes</taxon>
    </lineage>
</organism>
<gene>
    <name evidence="2" type="ORF">Nepgr_033590</name>
</gene>
<reference evidence="2" key="1">
    <citation type="submission" date="2023-05" db="EMBL/GenBank/DDBJ databases">
        <title>Nepenthes gracilis genome sequencing.</title>
        <authorList>
            <person name="Fukushima K."/>
        </authorList>
    </citation>
    <scope>NUCLEOTIDE SEQUENCE</scope>
    <source>
        <strain evidence="2">SING2019-196</strain>
    </source>
</reference>
<dbReference type="Proteomes" id="UP001279734">
    <property type="component" value="Unassembled WGS sequence"/>
</dbReference>
<comment type="caution">
    <text evidence="2">The sequence shown here is derived from an EMBL/GenBank/DDBJ whole genome shotgun (WGS) entry which is preliminary data.</text>
</comment>
<evidence type="ECO:0000313" key="2">
    <source>
        <dbReference type="EMBL" id="GMH31746.1"/>
    </source>
</evidence>
<feature type="region of interest" description="Disordered" evidence="1">
    <location>
        <begin position="43"/>
        <end position="94"/>
    </location>
</feature>
<dbReference type="EMBL" id="BSYO01000040">
    <property type="protein sequence ID" value="GMH31746.1"/>
    <property type="molecule type" value="Genomic_DNA"/>
</dbReference>